<comment type="caution">
    <text evidence="2">The sequence shown here is derived from an EMBL/GenBank/DDBJ whole genome shotgun (WGS) entry which is preliminary data.</text>
</comment>
<keyword evidence="1" id="KW-0378">Hydrolase</keyword>
<accession>A0A3S5APN6</accession>
<dbReference type="InterPro" id="IPR043573">
    <property type="entry name" value="Fig4-like"/>
</dbReference>
<evidence type="ECO:0000313" key="2">
    <source>
        <dbReference type="EMBL" id="VEL25386.1"/>
    </source>
</evidence>
<keyword evidence="3" id="KW-1185">Reference proteome</keyword>
<organism evidence="2 3">
    <name type="scientific">Protopolystoma xenopodis</name>
    <dbReference type="NCBI Taxonomy" id="117903"/>
    <lineage>
        <taxon>Eukaryota</taxon>
        <taxon>Metazoa</taxon>
        <taxon>Spiralia</taxon>
        <taxon>Lophotrochozoa</taxon>
        <taxon>Platyhelminthes</taxon>
        <taxon>Monogenea</taxon>
        <taxon>Polyopisthocotylea</taxon>
        <taxon>Polystomatidea</taxon>
        <taxon>Polystomatidae</taxon>
        <taxon>Protopolystoma</taxon>
    </lineage>
</organism>
<reference evidence="2" key="1">
    <citation type="submission" date="2018-11" db="EMBL/GenBank/DDBJ databases">
        <authorList>
            <consortium name="Pathogen Informatics"/>
        </authorList>
    </citation>
    <scope>NUCLEOTIDE SEQUENCE</scope>
</reference>
<dbReference type="GO" id="GO:0046856">
    <property type="term" value="P:phosphatidylinositol dephosphorylation"/>
    <property type="evidence" value="ECO:0007669"/>
    <property type="project" value="InterPro"/>
</dbReference>
<gene>
    <name evidence="2" type="ORF">PXEA_LOCUS18826</name>
</gene>
<sequence>MVYIPGDLPIPEPSSSYLSPLSSHLLTAWNASRPAHSLGPSSCATPPANLTFRGSSALGSLFRAMLRSPVGISNNLLPGVGRNRQLNDEMRYLRLFQSVDLSSHFYFSYTYDLSHSLQYNLLHVSLGAYFDC</sequence>
<name>A0A3S5APN6_9PLAT</name>
<evidence type="ECO:0000313" key="3">
    <source>
        <dbReference type="Proteomes" id="UP000784294"/>
    </source>
</evidence>
<protein>
    <submittedName>
        <fullName evidence="2">Uncharacterized protein</fullName>
    </submittedName>
</protein>
<dbReference type="PANTHER" id="PTHR45738:SF5">
    <property type="entry name" value="POLYPHOSPHOINOSITIDE PHOSPHATASE"/>
    <property type="match status" value="1"/>
</dbReference>
<dbReference type="PANTHER" id="PTHR45738">
    <property type="entry name" value="POLYPHOSPHOINOSITIDE PHOSPHATASE"/>
    <property type="match status" value="1"/>
</dbReference>
<dbReference type="AlphaFoldDB" id="A0A3S5APN6"/>
<dbReference type="Proteomes" id="UP000784294">
    <property type="component" value="Unassembled WGS sequence"/>
</dbReference>
<dbReference type="GO" id="GO:0043813">
    <property type="term" value="F:phosphatidylinositol-3,5-bisphosphate 5-phosphatase activity"/>
    <property type="evidence" value="ECO:0007669"/>
    <property type="project" value="InterPro"/>
</dbReference>
<dbReference type="OrthoDB" id="405996at2759"/>
<proteinExistence type="predicted"/>
<dbReference type="EMBL" id="CAAALY010073616">
    <property type="protein sequence ID" value="VEL25386.1"/>
    <property type="molecule type" value="Genomic_DNA"/>
</dbReference>
<evidence type="ECO:0000256" key="1">
    <source>
        <dbReference type="ARBA" id="ARBA00022801"/>
    </source>
</evidence>